<dbReference type="AlphaFoldDB" id="A0A1V9YPV5"/>
<protein>
    <recommendedName>
        <fullName evidence="2">Peptidase A2 domain-containing protein</fullName>
    </recommendedName>
</protein>
<sequence length="299" mass="34292">MSELDKVTWFNRSLRSKTKSVALEYERTHFQGGEDRDRERPQHATHKTNYVQQRPNMQRLQQSQPSQSQYFNDLAKVASATSQENELFIINGQVNGKSIRLLLDSGADHNILRRGLGSNPHQSLTFKKFVKTCALTACFSSLTERELSARDYDGILGKPWFCKWNPTIDWCRHILKAVDPSRDDNGKPVMKSQRISVCFREIKVGSSVHLLAKSALLEEFADVFPETLPEGLPPSRAVDYDVIMKSDAKPQAHPATFRLFHMEHKLLDKFVDNTMEKGWVQVQQQPMDCKRFWSPQAIG</sequence>
<dbReference type="InterPro" id="IPR021109">
    <property type="entry name" value="Peptidase_aspartic_dom_sf"/>
</dbReference>
<dbReference type="PROSITE" id="PS50175">
    <property type="entry name" value="ASP_PROT_RETROV"/>
    <property type="match status" value="1"/>
</dbReference>
<dbReference type="InterPro" id="IPR001969">
    <property type="entry name" value="Aspartic_peptidase_AS"/>
</dbReference>
<dbReference type="GO" id="GO:0004190">
    <property type="term" value="F:aspartic-type endopeptidase activity"/>
    <property type="evidence" value="ECO:0007669"/>
    <property type="project" value="InterPro"/>
</dbReference>
<dbReference type="SUPFAM" id="SSF50630">
    <property type="entry name" value="Acid proteases"/>
    <property type="match status" value="1"/>
</dbReference>
<comment type="caution">
    <text evidence="3">The sequence shown here is derived from an EMBL/GenBank/DDBJ whole genome shotgun (WGS) entry which is preliminary data.</text>
</comment>
<feature type="domain" description="Peptidase A2" evidence="2">
    <location>
        <begin position="99"/>
        <end position="114"/>
    </location>
</feature>
<organism evidence="3 4">
    <name type="scientific">Thraustotheca clavata</name>
    <dbReference type="NCBI Taxonomy" id="74557"/>
    <lineage>
        <taxon>Eukaryota</taxon>
        <taxon>Sar</taxon>
        <taxon>Stramenopiles</taxon>
        <taxon>Oomycota</taxon>
        <taxon>Saprolegniomycetes</taxon>
        <taxon>Saprolegniales</taxon>
        <taxon>Achlyaceae</taxon>
        <taxon>Thraustotheca</taxon>
    </lineage>
</organism>
<dbReference type="STRING" id="74557.A0A1V9YPV5"/>
<evidence type="ECO:0000313" key="4">
    <source>
        <dbReference type="Proteomes" id="UP000243217"/>
    </source>
</evidence>
<keyword evidence="1" id="KW-0378">Hydrolase</keyword>
<dbReference type="Gene3D" id="2.40.70.10">
    <property type="entry name" value="Acid Proteases"/>
    <property type="match status" value="1"/>
</dbReference>
<name>A0A1V9YPV5_9STRA</name>
<dbReference type="CDD" id="cd00303">
    <property type="entry name" value="retropepsin_like"/>
    <property type="match status" value="1"/>
</dbReference>
<proteinExistence type="predicted"/>
<dbReference type="PROSITE" id="PS00141">
    <property type="entry name" value="ASP_PROTEASE"/>
    <property type="match status" value="1"/>
</dbReference>
<reference evidence="3 4" key="1">
    <citation type="journal article" date="2014" name="Genome Biol. Evol.">
        <title>The secreted proteins of Achlya hypogyna and Thraustotheca clavata identify the ancestral oomycete secretome and reveal gene acquisitions by horizontal gene transfer.</title>
        <authorList>
            <person name="Misner I."/>
            <person name="Blouin N."/>
            <person name="Leonard G."/>
            <person name="Richards T.A."/>
            <person name="Lane C.E."/>
        </authorList>
    </citation>
    <scope>NUCLEOTIDE SEQUENCE [LARGE SCALE GENOMIC DNA]</scope>
    <source>
        <strain evidence="3 4">ATCC 34112</strain>
    </source>
</reference>
<evidence type="ECO:0000256" key="1">
    <source>
        <dbReference type="ARBA" id="ARBA00022801"/>
    </source>
</evidence>
<evidence type="ECO:0000259" key="2">
    <source>
        <dbReference type="PROSITE" id="PS50175"/>
    </source>
</evidence>
<accession>A0A1V9YPV5</accession>
<dbReference type="GO" id="GO:0006508">
    <property type="term" value="P:proteolysis"/>
    <property type="evidence" value="ECO:0007669"/>
    <property type="project" value="InterPro"/>
</dbReference>
<keyword evidence="4" id="KW-1185">Reference proteome</keyword>
<dbReference type="OrthoDB" id="79811at2759"/>
<gene>
    <name evidence="3" type="ORF">THRCLA_22908</name>
</gene>
<dbReference type="InterPro" id="IPR001995">
    <property type="entry name" value="Peptidase_A2_cat"/>
</dbReference>
<dbReference type="Proteomes" id="UP000243217">
    <property type="component" value="Unassembled WGS sequence"/>
</dbReference>
<evidence type="ECO:0000313" key="3">
    <source>
        <dbReference type="EMBL" id="OQR87778.1"/>
    </source>
</evidence>
<dbReference type="EMBL" id="JNBS01003374">
    <property type="protein sequence ID" value="OQR87778.1"/>
    <property type="molecule type" value="Genomic_DNA"/>
</dbReference>